<organism evidence="8 9">
    <name type="scientific">Mahella australiensis (strain DSM 15567 / CIP 107919 / 50-1 BON)</name>
    <dbReference type="NCBI Taxonomy" id="697281"/>
    <lineage>
        <taxon>Bacteria</taxon>
        <taxon>Bacillati</taxon>
        <taxon>Bacillota</taxon>
        <taxon>Clostridia</taxon>
        <taxon>Thermoanaerobacterales</taxon>
        <taxon>Thermoanaerobacterales Family IV. Incertae Sedis</taxon>
        <taxon>Mahella</taxon>
    </lineage>
</organism>
<dbReference type="SFLD" id="SFLDG01060">
    <property type="entry name" value="BATS_domain_containing"/>
    <property type="match status" value="1"/>
</dbReference>
<keyword evidence="4" id="KW-0479">Metal-binding</keyword>
<feature type="domain" description="Biotin and thiamin synthesis-associated" evidence="7">
    <location>
        <begin position="270"/>
        <end position="387"/>
    </location>
</feature>
<dbReference type="SFLD" id="SFLDG01081">
    <property type="entry name" value="cleavage_of_the_Ca-Cb_bond_in"/>
    <property type="match status" value="1"/>
</dbReference>
<dbReference type="Gene3D" id="3.20.20.70">
    <property type="entry name" value="Aldolase class I"/>
    <property type="match status" value="1"/>
</dbReference>
<dbReference type="SMART" id="SM00876">
    <property type="entry name" value="BATS"/>
    <property type="match status" value="1"/>
</dbReference>
<gene>
    <name evidence="8" type="ordered locus">Mahau_0235</name>
</gene>
<comment type="cofactor">
    <cofactor evidence="1">
        <name>[4Fe-4S] cluster</name>
        <dbReference type="ChEBI" id="CHEBI:49883"/>
    </cofactor>
</comment>
<dbReference type="GO" id="GO:0003824">
    <property type="term" value="F:catalytic activity"/>
    <property type="evidence" value="ECO:0007669"/>
    <property type="project" value="InterPro"/>
</dbReference>
<dbReference type="STRING" id="697281.Mahau_0235"/>
<keyword evidence="9" id="KW-1185">Reference proteome</keyword>
<evidence type="ECO:0000256" key="5">
    <source>
        <dbReference type="ARBA" id="ARBA00023004"/>
    </source>
</evidence>
<dbReference type="GO" id="GO:0051539">
    <property type="term" value="F:4 iron, 4 sulfur cluster binding"/>
    <property type="evidence" value="ECO:0007669"/>
    <property type="project" value="UniProtKB-KW"/>
</dbReference>
<evidence type="ECO:0000313" key="9">
    <source>
        <dbReference type="Proteomes" id="UP000008457"/>
    </source>
</evidence>
<dbReference type="InterPro" id="IPR058240">
    <property type="entry name" value="rSAM_sf"/>
</dbReference>
<dbReference type="InterPro" id="IPR007197">
    <property type="entry name" value="rSAM"/>
</dbReference>
<evidence type="ECO:0000313" key="8">
    <source>
        <dbReference type="EMBL" id="AEE95453.1"/>
    </source>
</evidence>
<keyword evidence="2" id="KW-0004">4Fe-4S</keyword>
<evidence type="ECO:0000256" key="2">
    <source>
        <dbReference type="ARBA" id="ARBA00022485"/>
    </source>
</evidence>
<sequence>MVEERMKADFIDEDTINRTLEKGRKATKTDVQRIIDKAALAKGLDPEEVAALLYVDDDELLEGIYRTAREVKERIYGKRLVLFAPLYLSNYCVNKCRYCGYHYGSDIVRKKLTMEEIADEVRALEAMGHKRLALETGEDPVNCPIDYVLDAIKTIYSVQQDNGAIRRVNVNIAATTVENYRKLKAAGIGTYVLFQETYHRPTYKLMHPAGPKSDYDYHTTAMDRAMQGGIDDVGIGVLFGLYDYHFEVMGLLYHAMHLDSTYGAGPHTISMPRLRAAESVTMNEFPYMVSDRDFKKIVAVIRLAVPYTGMILTTRERPGYRDDVISVGISQISAGSCTGVGGYKDEWEEFLNGRPHAERENTAQFEVQDLRSPDKIIRTLCESGYIPSYCTACYRKGRVGDRFMSFAKSGNIHNVCLPNAILTFKEYLEDYASPQTKEIGEKAIEQHLKDIGKDRIREITKERLKLIEKGQRDLYF</sequence>
<keyword evidence="5" id="KW-0408">Iron</keyword>
<protein>
    <submittedName>
        <fullName evidence="8">Iron-only hydrogenase maturation protein HydG</fullName>
    </submittedName>
</protein>
<dbReference type="InterPro" id="IPR024007">
    <property type="entry name" value="FeFe-hyd_mat_HydG"/>
</dbReference>
<dbReference type="InterPro" id="IPR010722">
    <property type="entry name" value="BATS_dom"/>
</dbReference>
<reference evidence="9" key="1">
    <citation type="submission" date="2010-11" db="EMBL/GenBank/DDBJ databases">
        <title>The complete genome of Mahella australiensis DSM 15567.</title>
        <authorList>
            <consortium name="US DOE Joint Genome Institute (JGI-PGF)"/>
            <person name="Lucas S."/>
            <person name="Copeland A."/>
            <person name="Lapidus A."/>
            <person name="Bruce D."/>
            <person name="Goodwin L."/>
            <person name="Pitluck S."/>
            <person name="Kyrpides N."/>
            <person name="Mavromatis K."/>
            <person name="Pagani I."/>
            <person name="Ivanova N."/>
            <person name="Teshima H."/>
            <person name="Brettin T."/>
            <person name="Detter J.C."/>
            <person name="Han C."/>
            <person name="Tapia R."/>
            <person name="Land M."/>
            <person name="Hauser L."/>
            <person name="Markowitz V."/>
            <person name="Cheng J.-F."/>
            <person name="Hugenholtz P."/>
            <person name="Woyke T."/>
            <person name="Wu D."/>
            <person name="Spring S."/>
            <person name="Pukall R."/>
            <person name="Steenblock K."/>
            <person name="Schneider S."/>
            <person name="Klenk H.-P."/>
            <person name="Eisen J.A."/>
        </authorList>
    </citation>
    <scope>NUCLEOTIDE SEQUENCE [LARGE SCALE GENOMIC DNA]</scope>
    <source>
        <strain evidence="9">DSM 15567 / CIP 107919 / 50-1 BON</strain>
    </source>
</reference>
<proteinExistence type="predicted"/>
<dbReference type="PANTHER" id="PTHR43583:SF2">
    <property type="entry name" value="THIAZOLE BIOSYNTHESIS PROTEIN"/>
    <property type="match status" value="1"/>
</dbReference>
<accession>F3ZX04</accession>
<dbReference type="OrthoDB" id="9801120at2"/>
<dbReference type="GO" id="GO:0044272">
    <property type="term" value="P:sulfur compound biosynthetic process"/>
    <property type="evidence" value="ECO:0007669"/>
    <property type="project" value="UniProtKB-ARBA"/>
</dbReference>
<dbReference type="SFLD" id="SFLDF00319">
    <property type="entry name" value="Fe_hydrogenase_maturase_(HydG"/>
    <property type="match status" value="1"/>
</dbReference>
<dbReference type="Pfam" id="PF04055">
    <property type="entry name" value="Radical_SAM"/>
    <property type="match status" value="1"/>
</dbReference>
<evidence type="ECO:0000256" key="6">
    <source>
        <dbReference type="ARBA" id="ARBA00023014"/>
    </source>
</evidence>
<keyword evidence="6" id="KW-0411">Iron-sulfur</keyword>
<dbReference type="AlphaFoldDB" id="F3ZX04"/>
<dbReference type="EMBL" id="CP002360">
    <property type="protein sequence ID" value="AEE95453.1"/>
    <property type="molecule type" value="Genomic_DNA"/>
</dbReference>
<dbReference type="NCBIfam" id="TIGR03955">
    <property type="entry name" value="rSAM_HydG"/>
    <property type="match status" value="1"/>
</dbReference>
<evidence type="ECO:0000259" key="7">
    <source>
        <dbReference type="SMART" id="SM00876"/>
    </source>
</evidence>
<dbReference type="SUPFAM" id="SSF102114">
    <property type="entry name" value="Radical SAM enzymes"/>
    <property type="match status" value="1"/>
</dbReference>
<dbReference type="Proteomes" id="UP000008457">
    <property type="component" value="Chromosome"/>
</dbReference>
<dbReference type="GO" id="GO:0046872">
    <property type="term" value="F:metal ion binding"/>
    <property type="evidence" value="ECO:0007669"/>
    <property type="project" value="UniProtKB-KW"/>
</dbReference>
<evidence type="ECO:0000256" key="3">
    <source>
        <dbReference type="ARBA" id="ARBA00022691"/>
    </source>
</evidence>
<dbReference type="HOGENOM" id="CLU_046249_0_0_9"/>
<name>F3ZX04_MAHA5</name>
<dbReference type="GO" id="GO:0042364">
    <property type="term" value="P:water-soluble vitamin biosynthetic process"/>
    <property type="evidence" value="ECO:0007669"/>
    <property type="project" value="UniProtKB-ARBA"/>
</dbReference>
<dbReference type="KEGG" id="mas:Mahau_0235"/>
<evidence type="ECO:0000256" key="1">
    <source>
        <dbReference type="ARBA" id="ARBA00001966"/>
    </source>
</evidence>
<dbReference type="Pfam" id="PF06968">
    <property type="entry name" value="BATS"/>
    <property type="match status" value="1"/>
</dbReference>
<dbReference type="InterPro" id="IPR013785">
    <property type="entry name" value="Aldolase_TIM"/>
</dbReference>
<reference evidence="8 9" key="2">
    <citation type="journal article" date="2011" name="Stand. Genomic Sci.">
        <title>Complete genome sequence of Mahella australiensis type strain (50-1 BON).</title>
        <authorList>
            <person name="Sikorski J."/>
            <person name="Teshima H."/>
            <person name="Nolan M."/>
            <person name="Lucas S."/>
            <person name="Hammon N."/>
            <person name="Deshpande S."/>
            <person name="Cheng J.F."/>
            <person name="Pitluck S."/>
            <person name="Liolios K."/>
            <person name="Pagani I."/>
            <person name="Ivanova N."/>
            <person name="Huntemann M."/>
            <person name="Mavromatis K."/>
            <person name="Ovchinikova G."/>
            <person name="Pati A."/>
            <person name="Tapia R."/>
            <person name="Han C."/>
            <person name="Goodwin L."/>
            <person name="Chen A."/>
            <person name="Palaniappan K."/>
            <person name="Land M."/>
            <person name="Hauser L."/>
            <person name="Ngatchou-Djao O.D."/>
            <person name="Rohde M."/>
            <person name="Pukall R."/>
            <person name="Spring S."/>
            <person name="Abt B."/>
            <person name="Goker M."/>
            <person name="Detter J.C."/>
            <person name="Woyke T."/>
            <person name="Bristow J."/>
            <person name="Markowitz V."/>
            <person name="Hugenholtz P."/>
            <person name="Eisen J.A."/>
            <person name="Kyrpides N.C."/>
            <person name="Klenk H.P."/>
            <person name="Lapidus A."/>
        </authorList>
    </citation>
    <scope>NUCLEOTIDE SEQUENCE [LARGE SCALE GENOMIC DNA]</scope>
    <source>
        <strain evidence="9">DSM 15567 / CIP 107919 / 50-1 BON</strain>
    </source>
</reference>
<keyword evidence="3" id="KW-0949">S-adenosyl-L-methionine</keyword>
<dbReference type="eggNOG" id="COG0502">
    <property type="taxonomic scope" value="Bacteria"/>
</dbReference>
<dbReference type="InterPro" id="IPR034428">
    <property type="entry name" value="ThiH/NoCL/HydG-like"/>
</dbReference>
<dbReference type="PANTHER" id="PTHR43583">
    <property type="entry name" value="2-IMINOACETATE SYNTHASE"/>
    <property type="match status" value="1"/>
</dbReference>
<dbReference type="CDD" id="cd01335">
    <property type="entry name" value="Radical_SAM"/>
    <property type="match status" value="1"/>
</dbReference>
<dbReference type="RefSeq" id="WP_013779887.1">
    <property type="nucleotide sequence ID" value="NC_015520.1"/>
</dbReference>
<dbReference type="SFLD" id="SFLDS00029">
    <property type="entry name" value="Radical_SAM"/>
    <property type="match status" value="1"/>
</dbReference>
<evidence type="ECO:0000256" key="4">
    <source>
        <dbReference type="ARBA" id="ARBA00022723"/>
    </source>
</evidence>